<dbReference type="InterPro" id="IPR050570">
    <property type="entry name" value="Cell_wall_metabolism_enzyme"/>
</dbReference>
<dbReference type="AlphaFoldDB" id="A0A2S6IRA5"/>
<dbReference type="OrthoDB" id="9814377at2"/>
<keyword evidence="2" id="KW-1133">Transmembrane helix</keyword>
<feature type="transmembrane region" description="Helical" evidence="2">
    <location>
        <begin position="41"/>
        <end position="62"/>
    </location>
</feature>
<keyword evidence="1" id="KW-0732">Signal</keyword>
<evidence type="ECO:0000256" key="2">
    <source>
        <dbReference type="SAM" id="Phobius"/>
    </source>
</evidence>
<evidence type="ECO:0000313" key="4">
    <source>
        <dbReference type="EMBL" id="PPK96695.1"/>
    </source>
</evidence>
<dbReference type="InterPro" id="IPR011055">
    <property type="entry name" value="Dup_hybrid_motif"/>
</dbReference>
<keyword evidence="4" id="KW-0378">Hydrolase</keyword>
<protein>
    <submittedName>
        <fullName evidence="4">Murein DD-endopeptidase MepM/ murein hydrolase activator NlpD</fullName>
    </submittedName>
</protein>
<dbReference type="Gene3D" id="2.70.70.10">
    <property type="entry name" value="Glucose Permease (Domain IIA)"/>
    <property type="match status" value="1"/>
</dbReference>
<dbReference type="RefSeq" id="WP_104514238.1">
    <property type="nucleotide sequence ID" value="NZ_MQVW01000027.1"/>
</dbReference>
<feature type="domain" description="M23ase beta-sheet core" evidence="3">
    <location>
        <begin position="186"/>
        <end position="281"/>
    </location>
</feature>
<dbReference type="EMBL" id="PTJE01000001">
    <property type="protein sequence ID" value="PPK96695.1"/>
    <property type="molecule type" value="Genomic_DNA"/>
</dbReference>
<comment type="caution">
    <text evidence="4">The sequence shown here is derived from an EMBL/GenBank/DDBJ whole genome shotgun (WGS) entry which is preliminary data.</text>
</comment>
<evidence type="ECO:0000256" key="1">
    <source>
        <dbReference type="ARBA" id="ARBA00022729"/>
    </source>
</evidence>
<keyword evidence="5" id="KW-1185">Reference proteome</keyword>
<keyword evidence="2" id="KW-0472">Membrane</keyword>
<sequence length="288" mass="32358">MAKKKKNRNQKSKWTHHYRMVVLNDDTFEERFSLKLTRLNVFVVTVISAILLIGLTTALIAFTPIREYIPGYADVSMRRDNIELAKRTDSLEIAIRSNDQFYGRIKMLLNGDITTEEYERIDSIAKVETSTEIPDLTPIKEDSLLREEVAQADRYSVIAGAKAKTNFVFFPPVKGTISSNYDTEIKHYAVDVVTTVGTPIKAAADGTVVFASWSSETGYTMLIEHPYGLITVYKHAGNLLKEQNDQVLAGEVIATVGNTGELTTGPHLHFEIWSDGYPLDPTNFINFE</sequence>
<proteinExistence type="predicted"/>
<reference evidence="4 5" key="1">
    <citation type="submission" date="2018-02" db="EMBL/GenBank/DDBJ databases">
        <title>Genomic Encyclopedia of Archaeal and Bacterial Type Strains, Phase II (KMG-II): from individual species to whole genera.</title>
        <authorList>
            <person name="Goeker M."/>
        </authorList>
    </citation>
    <scope>NUCLEOTIDE SEQUENCE [LARGE SCALE GENOMIC DNA]</scope>
    <source>
        <strain evidence="4 5">DSM 16809</strain>
    </source>
</reference>
<dbReference type="SUPFAM" id="SSF51261">
    <property type="entry name" value="Duplicated hybrid motif"/>
    <property type="match status" value="1"/>
</dbReference>
<dbReference type="InterPro" id="IPR016047">
    <property type="entry name" value="M23ase_b-sheet_dom"/>
</dbReference>
<evidence type="ECO:0000313" key="5">
    <source>
        <dbReference type="Proteomes" id="UP000239002"/>
    </source>
</evidence>
<gene>
    <name evidence="4" type="ORF">LY01_00519</name>
</gene>
<dbReference type="CDD" id="cd12797">
    <property type="entry name" value="M23_peptidase"/>
    <property type="match status" value="1"/>
</dbReference>
<dbReference type="GO" id="GO:0004222">
    <property type="term" value="F:metalloendopeptidase activity"/>
    <property type="evidence" value="ECO:0007669"/>
    <property type="project" value="TreeGrafter"/>
</dbReference>
<name>A0A2S6IRA5_9FLAO</name>
<dbReference type="PANTHER" id="PTHR21666:SF289">
    <property type="entry name" value="L-ALA--D-GLU ENDOPEPTIDASE"/>
    <property type="match status" value="1"/>
</dbReference>
<dbReference type="PANTHER" id="PTHR21666">
    <property type="entry name" value="PEPTIDASE-RELATED"/>
    <property type="match status" value="1"/>
</dbReference>
<keyword evidence="2" id="KW-0812">Transmembrane</keyword>
<accession>A0A2S6IRA5</accession>
<dbReference type="Proteomes" id="UP000239002">
    <property type="component" value="Unassembled WGS sequence"/>
</dbReference>
<evidence type="ECO:0000259" key="3">
    <source>
        <dbReference type="Pfam" id="PF01551"/>
    </source>
</evidence>
<organism evidence="4 5">
    <name type="scientific">Nonlabens xylanidelens</name>
    <dbReference type="NCBI Taxonomy" id="191564"/>
    <lineage>
        <taxon>Bacteria</taxon>
        <taxon>Pseudomonadati</taxon>
        <taxon>Bacteroidota</taxon>
        <taxon>Flavobacteriia</taxon>
        <taxon>Flavobacteriales</taxon>
        <taxon>Flavobacteriaceae</taxon>
        <taxon>Nonlabens</taxon>
    </lineage>
</organism>
<dbReference type="Pfam" id="PF01551">
    <property type="entry name" value="Peptidase_M23"/>
    <property type="match status" value="1"/>
</dbReference>